<proteinExistence type="predicted"/>
<evidence type="ECO:0000313" key="8">
    <source>
        <dbReference type="Proteomes" id="UP000219573"/>
    </source>
</evidence>
<reference evidence="8" key="1">
    <citation type="submission" date="2017-09" db="EMBL/GenBank/DDBJ databases">
        <authorList>
            <person name="Varghese N."/>
            <person name="Submissions S."/>
        </authorList>
    </citation>
    <scope>NUCLEOTIDE SEQUENCE [LARGE SCALE GENOMIC DNA]</scope>
    <source>
        <strain evidence="8">MSL47</strain>
    </source>
</reference>
<keyword evidence="3" id="KW-0808">Transferase</keyword>
<evidence type="ECO:0000256" key="2">
    <source>
        <dbReference type="ARBA" id="ARBA00022603"/>
    </source>
</evidence>
<accession>A0A285HTE5</accession>
<dbReference type="PANTHER" id="PTHR33841:SF1">
    <property type="entry name" value="DNA METHYLTRANSFERASE A"/>
    <property type="match status" value="1"/>
</dbReference>
<dbReference type="Pfam" id="PF07669">
    <property type="entry name" value="Eco57I"/>
    <property type="match status" value="1"/>
</dbReference>
<keyword evidence="2 7" id="KW-0489">Methyltransferase</keyword>
<dbReference type="RefSeq" id="WP_097018850.1">
    <property type="nucleotide sequence ID" value="NZ_OBDZ01000024.1"/>
</dbReference>
<dbReference type="GO" id="GO:0006304">
    <property type="term" value="P:DNA modification"/>
    <property type="evidence" value="ECO:0007669"/>
    <property type="project" value="InterPro"/>
</dbReference>
<comment type="catalytic activity">
    <reaction evidence="5">
        <text>a 2'-deoxyadenosine in DNA + S-adenosyl-L-methionine = an N(6)-methyl-2'-deoxyadenosine in DNA + S-adenosyl-L-homocysteine + H(+)</text>
        <dbReference type="Rhea" id="RHEA:15197"/>
        <dbReference type="Rhea" id="RHEA-COMP:12418"/>
        <dbReference type="Rhea" id="RHEA-COMP:12419"/>
        <dbReference type="ChEBI" id="CHEBI:15378"/>
        <dbReference type="ChEBI" id="CHEBI:57856"/>
        <dbReference type="ChEBI" id="CHEBI:59789"/>
        <dbReference type="ChEBI" id="CHEBI:90615"/>
        <dbReference type="ChEBI" id="CHEBI:90616"/>
        <dbReference type="EC" id="2.1.1.72"/>
    </reaction>
</comment>
<keyword evidence="8" id="KW-1185">Reference proteome</keyword>
<keyword evidence="4" id="KW-0949">S-adenosyl-L-methionine</keyword>
<feature type="domain" description="Type II methyltransferase M.TaqI-like" evidence="6">
    <location>
        <begin position="351"/>
        <end position="565"/>
    </location>
</feature>
<protein>
    <recommendedName>
        <fullName evidence="1">site-specific DNA-methyltransferase (adenine-specific)</fullName>
        <ecNumber evidence="1">2.1.1.72</ecNumber>
    </recommendedName>
</protein>
<dbReference type="InterPro" id="IPR047939">
    <property type="entry name" value="BREX_1_PglX"/>
</dbReference>
<dbReference type="PANTHER" id="PTHR33841">
    <property type="entry name" value="DNA METHYLTRANSFERASE YEEA-RELATED"/>
    <property type="match status" value="1"/>
</dbReference>
<dbReference type="OrthoDB" id="32195at2"/>
<dbReference type="PRINTS" id="PR00507">
    <property type="entry name" value="N12N6MTFRASE"/>
</dbReference>
<sequence length="1174" mass="137369">MNKTAIKNFAIDARNTLIEQVKQKAYQIGISKDGIKDGEDRGEGYLAFKFANRVLTPKEVGEREELIKEIKNKGYEQVMEEVAYTWFNRFVALRYMEVNNYLPTGVRVLSSIEGSKAEPDIIREALHLGLDIDKEKVYQYQDENKTDELYKYLLIEQCNELNQIMPFIFEKIADYTEILLPDNLLAEKSVITKLVNEVEEEDWQEGVEIIGWLYQFYISEKKDEVFASKKKIKKEEIPAATQLFTPKWIVKYMVENSLGKLWLESGNLSDSLKEKLKEEWEYYLEEAEQEPEVAEELEKIRVNDIRPEEIKVLDPACGSGHILVYAFDVLYEIYQSVGYSSRDIPKLILENNLYGLDIDNRAAQLAYFAVMMKAREKNRRIFRKPIELNITAIQESNSIGEAELKIIKDSGAENISYLIDIFEDAKDYGSILEVEAINEEAMEAELEILKDKLGLFYDRVEDILLALIKQAQIMGQKYEIVCTNPPYMGSRNMNSKLKKYLKKNFENSKRDLFSVFIEKCIDYSIEKYYIAMITQHSWMFLSSFEKLRKQLLTNITIESMVHLGPKTFEEIGGEVVQSTSFIMVNNLNAKYNGTYLRLTDYNNPKEKKKQYFDINNKNTTKYSNFHEIPSSPIAYWISDTVIEIFKQSQKLDDIARVQVGLQTSNNNYFLKLWHEVKIHSIGFNFSNSEEAKKSGLKWFPYHKGGTYRKWYGNQEYIVNWQNDGKEIKEFVKNKYPYLNGNADYVVKDRGNYFKEGITWSNISSKFSTRYSSKGFMFDQKGSMCFPFKEDIYTLNGFLNSKVANHFLNVLSATLDYNKGDIIQLPYEKKVVDDNQILKEKTDSLVQQNIEISKIDWDSFEISWDFKRHPLLTHKDNAQTIEEAFNNWSDFAEEQFYQLKANEEELNRIFIDIYGLEDELSPEVEEKDVTVRKADRERDIKSFISYAVGCMLGRYSLDIEGLAYAGGEFDASKYQIFSVDEDGIIPITKDEYFDDDIVAKFVEFVKVTFGEENLEENLNFIADTLSKRNSNSRETLRTYFITKSKFYHDHTRRYNKCPIYWLFQSDSRGKAFNVLIYMHRYDKGMVSKIRIDYLHKLQKKLEAEKQRLEGIIDSEMSSREKSKAKNKLSEIDSDLQELLEYDQELNHVANQQIEIDLDDGVKENYPKFKKLLAKI</sequence>
<dbReference type="SUPFAM" id="SSF53335">
    <property type="entry name" value="S-adenosyl-L-methionine-dependent methyltransferases"/>
    <property type="match status" value="1"/>
</dbReference>
<dbReference type="GO" id="GO:0009007">
    <property type="term" value="F:site-specific DNA-methyltransferase (adenine-specific) activity"/>
    <property type="evidence" value="ECO:0007669"/>
    <property type="project" value="UniProtKB-EC"/>
</dbReference>
<dbReference type="NCBIfam" id="NF033452">
    <property type="entry name" value="BREX_1_MTaseX"/>
    <property type="match status" value="1"/>
</dbReference>
<evidence type="ECO:0000259" key="6">
    <source>
        <dbReference type="Pfam" id="PF07669"/>
    </source>
</evidence>
<evidence type="ECO:0000256" key="5">
    <source>
        <dbReference type="ARBA" id="ARBA00047942"/>
    </source>
</evidence>
<evidence type="ECO:0000256" key="1">
    <source>
        <dbReference type="ARBA" id="ARBA00011900"/>
    </source>
</evidence>
<evidence type="ECO:0000256" key="3">
    <source>
        <dbReference type="ARBA" id="ARBA00022679"/>
    </source>
</evidence>
<dbReference type="EMBL" id="OBDZ01000024">
    <property type="protein sequence ID" value="SNY39008.1"/>
    <property type="molecule type" value="Genomic_DNA"/>
</dbReference>
<gene>
    <name evidence="7" type="ORF">SAMN06265827_12452</name>
</gene>
<evidence type="ECO:0000313" key="7">
    <source>
        <dbReference type="EMBL" id="SNY39008.1"/>
    </source>
</evidence>
<evidence type="ECO:0000256" key="4">
    <source>
        <dbReference type="ARBA" id="ARBA00022691"/>
    </source>
</evidence>
<dbReference type="EC" id="2.1.1.72" evidence="1"/>
<name>A0A285HTE5_9FIRM</name>
<dbReference type="Gene3D" id="3.40.50.150">
    <property type="entry name" value="Vaccinia Virus protein VP39"/>
    <property type="match status" value="1"/>
</dbReference>
<dbReference type="InterPro" id="IPR029063">
    <property type="entry name" value="SAM-dependent_MTases_sf"/>
</dbReference>
<dbReference type="AlphaFoldDB" id="A0A285HTE5"/>
<dbReference type="InterPro" id="IPR050953">
    <property type="entry name" value="N4_N6_ade-DNA_methylase"/>
</dbReference>
<dbReference type="GO" id="GO:0032259">
    <property type="term" value="P:methylation"/>
    <property type="evidence" value="ECO:0007669"/>
    <property type="project" value="UniProtKB-KW"/>
</dbReference>
<dbReference type="Proteomes" id="UP000219573">
    <property type="component" value="Unassembled WGS sequence"/>
</dbReference>
<organism evidence="7 8">
    <name type="scientific">Orenia metallireducens</name>
    <dbReference type="NCBI Taxonomy" id="1413210"/>
    <lineage>
        <taxon>Bacteria</taxon>
        <taxon>Bacillati</taxon>
        <taxon>Bacillota</taxon>
        <taxon>Clostridia</taxon>
        <taxon>Halanaerobiales</taxon>
        <taxon>Halobacteroidaceae</taxon>
        <taxon>Orenia</taxon>
    </lineage>
</organism>
<dbReference type="InterPro" id="IPR011639">
    <property type="entry name" value="MethylTrfase_TaqI-like_dom"/>
</dbReference>